<dbReference type="SMART" id="SM01134">
    <property type="entry name" value="DeoRC"/>
    <property type="match status" value="1"/>
</dbReference>
<dbReference type="SMART" id="SM00420">
    <property type="entry name" value="HTH_DEOR"/>
    <property type="match status" value="1"/>
</dbReference>
<dbReference type="Pfam" id="PF08220">
    <property type="entry name" value="HTH_DeoR"/>
    <property type="match status" value="1"/>
</dbReference>
<dbReference type="GO" id="GO:0003700">
    <property type="term" value="F:DNA-binding transcription factor activity"/>
    <property type="evidence" value="ECO:0007669"/>
    <property type="project" value="InterPro"/>
</dbReference>
<evidence type="ECO:0000256" key="3">
    <source>
        <dbReference type="ARBA" id="ARBA00023163"/>
    </source>
</evidence>
<keyword evidence="6" id="KW-1185">Reference proteome</keyword>
<dbReference type="InterPro" id="IPR018356">
    <property type="entry name" value="Tscrpt_reg_HTH_DeoR_CS"/>
</dbReference>
<dbReference type="InterPro" id="IPR050313">
    <property type="entry name" value="Carb_Metab_HTH_regulators"/>
</dbReference>
<keyword evidence="3" id="KW-0804">Transcription</keyword>
<dbReference type="InterPro" id="IPR001034">
    <property type="entry name" value="DeoR_HTH"/>
</dbReference>
<dbReference type="EMBL" id="AP022596">
    <property type="protein sequence ID" value="BBY66467.1"/>
    <property type="molecule type" value="Genomic_DNA"/>
</dbReference>
<dbReference type="SUPFAM" id="SSF100950">
    <property type="entry name" value="NagB/RpiA/CoA transferase-like"/>
    <property type="match status" value="1"/>
</dbReference>
<evidence type="ECO:0000256" key="2">
    <source>
        <dbReference type="ARBA" id="ARBA00023125"/>
    </source>
</evidence>
<keyword evidence="2" id="KW-0238">DNA-binding</keyword>
<dbReference type="InterPro" id="IPR037171">
    <property type="entry name" value="NagB/RpiA_transferase-like"/>
</dbReference>
<dbReference type="RefSeq" id="WP_163750389.1">
    <property type="nucleotide sequence ID" value="NZ_AP022596.1"/>
</dbReference>
<reference evidence="5 6" key="1">
    <citation type="journal article" date="2019" name="Emerg. Microbes Infect.">
        <title>Comprehensive subspecies identification of 175 nontuberculous mycobacteria species based on 7547 genomic profiles.</title>
        <authorList>
            <person name="Matsumoto Y."/>
            <person name="Kinjo T."/>
            <person name="Motooka D."/>
            <person name="Nabeya D."/>
            <person name="Jung N."/>
            <person name="Uechi K."/>
            <person name="Horii T."/>
            <person name="Iida T."/>
            <person name="Fujita J."/>
            <person name="Nakamura S."/>
        </authorList>
    </citation>
    <scope>NUCLEOTIDE SEQUENCE [LARGE SCALE GENOMIC DNA]</scope>
    <source>
        <strain evidence="5 6">JCM 30396</strain>
    </source>
</reference>
<dbReference type="GO" id="GO:0003677">
    <property type="term" value="F:DNA binding"/>
    <property type="evidence" value="ECO:0007669"/>
    <property type="project" value="UniProtKB-KW"/>
</dbReference>
<keyword evidence="1" id="KW-0805">Transcription regulation</keyword>
<dbReference type="InterPro" id="IPR036390">
    <property type="entry name" value="WH_DNA-bd_sf"/>
</dbReference>
<dbReference type="KEGG" id="mhev:MHEL_47100"/>
<dbReference type="PANTHER" id="PTHR30363">
    <property type="entry name" value="HTH-TYPE TRANSCRIPTIONAL REGULATOR SRLR-RELATED"/>
    <property type="match status" value="1"/>
</dbReference>
<dbReference type="Gene3D" id="3.40.50.1360">
    <property type="match status" value="1"/>
</dbReference>
<organism evidence="5 6">
    <name type="scientific">Mycolicibacterium helvum</name>
    <dbReference type="NCBI Taxonomy" id="1534349"/>
    <lineage>
        <taxon>Bacteria</taxon>
        <taxon>Bacillati</taxon>
        <taxon>Actinomycetota</taxon>
        <taxon>Actinomycetes</taxon>
        <taxon>Mycobacteriales</taxon>
        <taxon>Mycobacteriaceae</taxon>
        <taxon>Mycolicibacterium</taxon>
    </lineage>
</organism>
<dbReference type="PROSITE" id="PS00894">
    <property type="entry name" value="HTH_DEOR_1"/>
    <property type="match status" value="1"/>
</dbReference>
<dbReference type="SUPFAM" id="SSF46785">
    <property type="entry name" value="Winged helix' DNA-binding domain"/>
    <property type="match status" value="1"/>
</dbReference>
<proteinExistence type="predicted"/>
<protein>
    <submittedName>
        <fullName evidence="5">DeoR family transcriptional regulator</fullName>
    </submittedName>
</protein>
<feature type="domain" description="HTH deoR-type" evidence="4">
    <location>
        <begin position="3"/>
        <end position="58"/>
    </location>
</feature>
<dbReference type="PROSITE" id="PS51000">
    <property type="entry name" value="HTH_DEOR_2"/>
    <property type="match status" value="1"/>
</dbReference>
<dbReference type="PRINTS" id="PR00037">
    <property type="entry name" value="HTHLACR"/>
</dbReference>
<dbReference type="Pfam" id="PF00455">
    <property type="entry name" value="DeoRC"/>
    <property type="match status" value="1"/>
</dbReference>
<evidence type="ECO:0000313" key="5">
    <source>
        <dbReference type="EMBL" id="BBY66467.1"/>
    </source>
</evidence>
<dbReference type="Proteomes" id="UP000467148">
    <property type="component" value="Chromosome"/>
</dbReference>
<name>A0A7I7TB13_9MYCO</name>
<accession>A0A7I7TB13</accession>
<dbReference type="InterPro" id="IPR014036">
    <property type="entry name" value="DeoR-like_C"/>
</dbReference>
<gene>
    <name evidence="5" type="ORF">MHEL_47100</name>
</gene>
<evidence type="ECO:0000256" key="1">
    <source>
        <dbReference type="ARBA" id="ARBA00023015"/>
    </source>
</evidence>
<evidence type="ECO:0000259" key="4">
    <source>
        <dbReference type="PROSITE" id="PS51000"/>
    </source>
</evidence>
<dbReference type="PANTHER" id="PTHR30363:SF44">
    <property type="entry name" value="AGA OPERON TRANSCRIPTIONAL REPRESSOR-RELATED"/>
    <property type="match status" value="1"/>
</dbReference>
<evidence type="ECO:0000313" key="6">
    <source>
        <dbReference type="Proteomes" id="UP000467148"/>
    </source>
</evidence>
<dbReference type="AlphaFoldDB" id="A0A7I7TB13"/>
<sequence length="254" mass="27019">MTGDERRALIQERIAADGEADYATLASAFDVSEMTIRRDIEALEVQGKVRRVIGGAIAFTGKSEEPSFEARAQLAAHEKAHIAEAAVTLLEPHATVILDSGSTALAVAKCIRGRNLALTIITPSVLAALELADEPDTTVILTGGRLRPGELSLIGSDAEAAFRRYNCDTYVMGVAGVDAKRGLTDYHGEESNVKRLAMECADRVIVVVDSSKLARVQLVNIAPLSAAHTIVTDGPPEHPALEAARQQGVKIQLC</sequence>